<evidence type="ECO:0000313" key="2">
    <source>
        <dbReference type="Proteomes" id="UP001055072"/>
    </source>
</evidence>
<name>A0ACB8TXX3_9APHY</name>
<reference evidence="1" key="1">
    <citation type="journal article" date="2021" name="Environ. Microbiol.">
        <title>Gene family expansions and transcriptome signatures uncover fungal adaptations to wood decay.</title>
        <authorList>
            <person name="Hage H."/>
            <person name="Miyauchi S."/>
            <person name="Viragh M."/>
            <person name="Drula E."/>
            <person name="Min B."/>
            <person name="Chaduli D."/>
            <person name="Navarro D."/>
            <person name="Favel A."/>
            <person name="Norest M."/>
            <person name="Lesage-Meessen L."/>
            <person name="Balint B."/>
            <person name="Merenyi Z."/>
            <person name="de Eugenio L."/>
            <person name="Morin E."/>
            <person name="Martinez A.T."/>
            <person name="Baldrian P."/>
            <person name="Stursova M."/>
            <person name="Martinez M.J."/>
            <person name="Novotny C."/>
            <person name="Magnuson J.K."/>
            <person name="Spatafora J.W."/>
            <person name="Maurice S."/>
            <person name="Pangilinan J."/>
            <person name="Andreopoulos W."/>
            <person name="LaButti K."/>
            <person name="Hundley H."/>
            <person name="Na H."/>
            <person name="Kuo A."/>
            <person name="Barry K."/>
            <person name="Lipzen A."/>
            <person name="Henrissat B."/>
            <person name="Riley R."/>
            <person name="Ahrendt S."/>
            <person name="Nagy L.G."/>
            <person name="Grigoriev I.V."/>
            <person name="Martin F."/>
            <person name="Rosso M.N."/>
        </authorList>
    </citation>
    <scope>NUCLEOTIDE SEQUENCE</scope>
    <source>
        <strain evidence="1">CBS 384.51</strain>
    </source>
</reference>
<comment type="caution">
    <text evidence="1">The sequence shown here is derived from an EMBL/GenBank/DDBJ whole genome shotgun (WGS) entry which is preliminary data.</text>
</comment>
<keyword evidence="1" id="KW-0378">Hydrolase</keyword>
<dbReference type="Proteomes" id="UP001055072">
    <property type="component" value="Unassembled WGS sequence"/>
</dbReference>
<sequence>MARYQGQTPPQDPVISAKLSHTSGLNSAPLCALSYAFLSLTPSGDAPSPWLALGAFIGLPLALWVYKCIMLVLFQRKIIYMGYVPLDARSQELNKDISPAKGIKCEEILINGERNIRLYGILVRRDSVPPSEQQPKAVIVYFQGNAGNPLGRLPLWERLILGTSLSPGFSQPQSVLDSTAILAIAPRSYWKSTKKTPTERGIISDYLSALNYASLRFPSTPIILYGHSLGGAAAVCLSAQVKSGAFPHVQGLILENPFASIPWMVKALYPQKWLPYHYLGGFAFDKWDALSAMRDVREGKLLDRLRRDVLVVLSQKDEIVPNEMGKALYEAAQTGSSSEKSGQEPGSGHMVNIPSALHDNAWTVRQWRREMELYILSRTSKMNN</sequence>
<keyword evidence="2" id="KW-1185">Reference proteome</keyword>
<proteinExistence type="predicted"/>
<accession>A0ACB8TXX3</accession>
<gene>
    <name evidence="1" type="ORF">BDY19DRAFT_893968</name>
</gene>
<evidence type="ECO:0000313" key="1">
    <source>
        <dbReference type="EMBL" id="KAI0086912.1"/>
    </source>
</evidence>
<organism evidence="1 2">
    <name type="scientific">Irpex rosettiformis</name>
    <dbReference type="NCBI Taxonomy" id="378272"/>
    <lineage>
        <taxon>Eukaryota</taxon>
        <taxon>Fungi</taxon>
        <taxon>Dikarya</taxon>
        <taxon>Basidiomycota</taxon>
        <taxon>Agaricomycotina</taxon>
        <taxon>Agaricomycetes</taxon>
        <taxon>Polyporales</taxon>
        <taxon>Irpicaceae</taxon>
        <taxon>Irpex</taxon>
    </lineage>
</organism>
<protein>
    <submittedName>
        <fullName evidence="1">Alpha/Beta hydrolase protein</fullName>
    </submittedName>
</protein>
<dbReference type="EMBL" id="MU274920">
    <property type="protein sequence ID" value="KAI0086912.1"/>
    <property type="molecule type" value="Genomic_DNA"/>
</dbReference>